<evidence type="ECO:0000256" key="1">
    <source>
        <dbReference type="SAM" id="MobiDB-lite"/>
    </source>
</evidence>
<feature type="compositionally biased region" description="Polar residues" evidence="1">
    <location>
        <begin position="1"/>
        <end position="17"/>
    </location>
</feature>
<dbReference type="OrthoDB" id="3627045at2"/>
<evidence type="ECO:0000313" key="3">
    <source>
        <dbReference type="Proteomes" id="UP000319769"/>
    </source>
</evidence>
<sequence length="137" mass="14525">MTQPAQSASAPVDTLTSVPPPAPIQVGNNGGSGGYKFDPDQVQGVINKWQALLDDVNNDIAYAKNIAGVKPPGQEFASGDFVEQGANPSGQTLLTQHERMRTYIQNYIQALQKASGQVAQSEDDARAAAQKQGQEIT</sequence>
<organism evidence="2 3">
    <name type="scientific">Amycolatopsis acidicola</name>
    <dbReference type="NCBI Taxonomy" id="2596893"/>
    <lineage>
        <taxon>Bacteria</taxon>
        <taxon>Bacillati</taxon>
        <taxon>Actinomycetota</taxon>
        <taxon>Actinomycetes</taxon>
        <taxon>Pseudonocardiales</taxon>
        <taxon>Pseudonocardiaceae</taxon>
        <taxon>Amycolatopsis</taxon>
    </lineage>
</organism>
<dbReference type="EMBL" id="VMNW02000001">
    <property type="protein sequence ID" value="KAA9166659.1"/>
    <property type="molecule type" value="Genomic_DNA"/>
</dbReference>
<proteinExistence type="predicted"/>
<protein>
    <recommendedName>
        <fullName evidence="4">PE domain-containing protein</fullName>
    </recommendedName>
</protein>
<name>A0A5N0VK15_9PSEU</name>
<accession>A0A5N0VK15</accession>
<evidence type="ECO:0000313" key="2">
    <source>
        <dbReference type="EMBL" id="KAA9166659.1"/>
    </source>
</evidence>
<reference evidence="2" key="1">
    <citation type="submission" date="2019-09" db="EMBL/GenBank/DDBJ databases">
        <authorList>
            <person name="Teo W.F.A."/>
            <person name="Duangmal K."/>
        </authorList>
    </citation>
    <scope>NUCLEOTIDE SEQUENCE [LARGE SCALE GENOMIC DNA]</scope>
    <source>
        <strain evidence="2">K81G1</strain>
    </source>
</reference>
<dbReference type="RefSeq" id="WP_144745290.1">
    <property type="nucleotide sequence ID" value="NZ_VMNW02000001.1"/>
</dbReference>
<dbReference type="AlphaFoldDB" id="A0A5N0VK15"/>
<keyword evidence="3" id="KW-1185">Reference proteome</keyword>
<feature type="region of interest" description="Disordered" evidence="1">
    <location>
        <begin position="118"/>
        <end position="137"/>
    </location>
</feature>
<comment type="caution">
    <text evidence="2">The sequence shown here is derived from an EMBL/GenBank/DDBJ whole genome shotgun (WGS) entry which is preliminary data.</text>
</comment>
<evidence type="ECO:0008006" key="4">
    <source>
        <dbReference type="Google" id="ProtNLM"/>
    </source>
</evidence>
<dbReference type="Proteomes" id="UP000319769">
    <property type="component" value="Unassembled WGS sequence"/>
</dbReference>
<gene>
    <name evidence="2" type="ORF">FPZ12_000065</name>
</gene>
<feature type="region of interest" description="Disordered" evidence="1">
    <location>
        <begin position="1"/>
        <end position="37"/>
    </location>
</feature>